<evidence type="ECO:0000256" key="3">
    <source>
        <dbReference type="ARBA" id="ARBA00023239"/>
    </source>
</evidence>
<dbReference type="InterPro" id="IPR018376">
    <property type="entry name" value="Enoyl-CoA_hyd/isom_CS"/>
</dbReference>
<keyword evidence="3" id="KW-0456">Lyase</keyword>
<proteinExistence type="inferred from homology"/>
<evidence type="ECO:0000256" key="4">
    <source>
        <dbReference type="RuleBase" id="RU003707"/>
    </source>
</evidence>
<name>A0ABS5KJS5_9ACTN</name>
<dbReference type="InterPro" id="IPR001753">
    <property type="entry name" value="Enoyl-CoA_hydra/iso"/>
</dbReference>
<comment type="caution">
    <text evidence="5">The sequence shown here is derived from an EMBL/GenBank/DDBJ whole genome shotgun (WGS) entry which is preliminary data.</text>
</comment>
<dbReference type="Proteomes" id="UP000730482">
    <property type="component" value="Unassembled WGS sequence"/>
</dbReference>
<gene>
    <name evidence="5" type="ORF">KGQ19_05495</name>
</gene>
<dbReference type="CDD" id="cd06558">
    <property type="entry name" value="crotonase-like"/>
    <property type="match status" value="1"/>
</dbReference>
<dbReference type="PANTHER" id="PTHR11941:SF169">
    <property type="entry name" value="(7AS)-7A-METHYL-1,5-DIOXO-2,3,5,6,7,7A-HEXAHYDRO-1H-INDENE-CARBOXYL-COA HYDROLASE"/>
    <property type="match status" value="1"/>
</dbReference>
<evidence type="ECO:0000256" key="2">
    <source>
        <dbReference type="ARBA" id="ARBA00023098"/>
    </source>
</evidence>
<dbReference type="InterPro" id="IPR014748">
    <property type="entry name" value="Enoyl-CoA_hydra_C"/>
</dbReference>
<organism evidence="5 6">
    <name type="scientific">Catenulispora pinistramenti</name>
    <dbReference type="NCBI Taxonomy" id="2705254"/>
    <lineage>
        <taxon>Bacteria</taxon>
        <taxon>Bacillati</taxon>
        <taxon>Actinomycetota</taxon>
        <taxon>Actinomycetes</taxon>
        <taxon>Catenulisporales</taxon>
        <taxon>Catenulisporaceae</taxon>
        <taxon>Catenulispora</taxon>
    </lineage>
</organism>
<protein>
    <submittedName>
        <fullName evidence="5">Enoyl-CoA hydratase/isomerase family protein</fullName>
    </submittedName>
</protein>
<keyword evidence="2" id="KW-0443">Lipid metabolism</keyword>
<dbReference type="PROSITE" id="PS00166">
    <property type="entry name" value="ENOYL_COA_HYDRATASE"/>
    <property type="match status" value="1"/>
</dbReference>
<dbReference type="RefSeq" id="WP_212007967.1">
    <property type="nucleotide sequence ID" value="NZ_JAAFYZ010000012.1"/>
</dbReference>
<dbReference type="PANTHER" id="PTHR11941">
    <property type="entry name" value="ENOYL-COA HYDRATASE-RELATED"/>
    <property type="match status" value="1"/>
</dbReference>
<evidence type="ECO:0000313" key="5">
    <source>
        <dbReference type="EMBL" id="MBS2546315.1"/>
    </source>
</evidence>
<dbReference type="EMBL" id="JAAFYZ010000012">
    <property type="protein sequence ID" value="MBS2546315.1"/>
    <property type="molecule type" value="Genomic_DNA"/>
</dbReference>
<keyword evidence="6" id="KW-1185">Reference proteome</keyword>
<dbReference type="InterPro" id="IPR029045">
    <property type="entry name" value="ClpP/crotonase-like_dom_sf"/>
</dbReference>
<dbReference type="Gene3D" id="1.10.12.10">
    <property type="entry name" value="Lyase 2-enoyl-coa Hydratase, Chain A, domain 2"/>
    <property type="match status" value="1"/>
</dbReference>
<evidence type="ECO:0000313" key="6">
    <source>
        <dbReference type="Proteomes" id="UP000730482"/>
    </source>
</evidence>
<dbReference type="SUPFAM" id="SSF52096">
    <property type="entry name" value="ClpP/crotonase"/>
    <property type="match status" value="1"/>
</dbReference>
<dbReference type="Pfam" id="PF00378">
    <property type="entry name" value="ECH_1"/>
    <property type="match status" value="1"/>
</dbReference>
<sequence>MSDITEKDAVSERPYGGGGVLLRRHPASGNGVVAEIVLNRVGAMNAISTGMAAAIRDVAPELAEDPTVRAVVVSSAPPAVEGKNHAFCVGVDLKERNEMSDAELVATRPAFRRTWGAFGSLPMPVIAAVSGYALGGGCELALGCDLIVADDGAVFGLPEVSVGVIPGGGGTQTLVRRVGMNRAADLIFTARRIDADEADRFGMVDRRVPGTSTARAAALELAQQIAKNSPIGVRNAKHALKTGADLPLAAGLDVEDGAWRATAFSADRAEGVRAFVEKRSPVWP</sequence>
<comment type="similarity">
    <text evidence="1 4">Belongs to the enoyl-CoA hydratase/isomerase family.</text>
</comment>
<accession>A0ABS5KJS5</accession>
<evidence type="ECO:0000256" key="1">
    <source>
        <dbReference type="ARBA" id="ARBA00005254"/>
    </source>
</evidence>
<dbReference type="Gene3D" id="3.90.226.10">
    <property type="entry name" value="2-enoyl-CoA Hydratase, Chain A, domain 1"/>
    <property type="match status" value="1"/>
</dbReference>
<reference evidence="5 6" key="1">
    <citation type="submission" date="2020-02" db="EMBL/GenBank/DDBJ databases">
        <title>Acidophilic actinobacteria isolated from forest soil.</title>
        <authorList>
            <person name="Golinska P."/>
        </authorList>
    </citation>
    <scope>NUCLEOTIDE SEQUENCE [LARGE SCALE GENOMIC DNA]</scope>
    <source>
        <strain evidence="5 6">NL8</strain>
    </source>
</reference>